<gene>
    <name evidence="2" type="ORF">S7711_03742</name>
</gene>
<reference evidence="2 3" key="1">
    <citation type="journal article" date="2014" name="BMC Genomics">
        <title>Comparative genome sequencing reveals chemotype-specific gene clusters in the toxigenic black mold Stachybotrys.</title>
        <authorList>
            <person name="Semeiks J."/>
            <person name="Borek D."/>
            <person name="Otwinowski Z."/>
            <person name="Grishin N.V."/>
        </authorList>
    </citation>
    <scope>NUCLEOTIDE SEQUENCE [LARGE SCALE GENOMIC DNA]</scope>
    <source>
        <strain evidence="3">CBS 109288 / IBT 7711</strain>
    </source>
</reference>
<dbReference type="EMBL" id="KL648513">
    <property type="protein sequence ID" value="KEY69762.1"/>
    <property type="molecule type" value="Genomic_DNA"/>
</dbReference>
<accession>A0A084AWT3</accession>
<name>A0A084AWT3_STACB</name>
<feature type="region of interest" description="Disordered" evidence="1">
    <location>
        <begin position="78"/>
        <end position="124"/>
    </location>
</feature>
<dbReference type="OrthoDB" id="4227028at2759"/>
<protein>
    <submittedName>
        <fullName evidence="2">Uncharacterized protein</fullName>
    </submittedName>
</protein>
<organism evidence="2 3">
    <name type="scientific">Stachybotrys chartarum (strain CBS 109288 / IBT 7711)</name>
    <name type="common">Toxic black mold</name>
    <name type="synonym">Stilbospora chartarum</name>
    <dbReference type="NCBI Taxonomy" id="1280523"/>
    <lineage>
        <taxon>Eukaryota</taxon>
        <taxon>Fungi</taxon>
        <taxon>Dikarya</taxon>
        <taxon>Ascomycota</taxon>
        <taxon>Pezizomycotina</taxon>
        <taxon>Sordariomycetes</taxon>
        <taxon>Hypocreomycetidae</taxon>
        <taxon>Hypocreales</taxon>
        <taxon>Stachybotryaceae</taxon>
        <taxon>Stachybotrys</taxon>
    </lineage>
</organism>
<dbReference type="PANTHER" id="PTHR28199:SF1">
    <property type="entry name" value="PROCESSING OF GAS1 AND ALP PROTEIN 2"/>
    <property type="match status" value="1"/>
</dbReference>
<dbReference type="Proteomes" id="UP000028045">
    <property type="component" value="Unassembled WGS sequence"/>
</dbReference>
<evidence type="ECO:0000256" key="1">
    <source>
        <dbReference type="SAM" id="MobiDB-lite"/>
    </source>
</evidence>
<dbReference type="AlphaFoldDB" id="A0A084AWT3"/>
<sequence>MADSLRPDNEQARLNPLGQVMAQFAQYGQNASNNIQSTFKSMTIQGWLRLVVIVGGYMLLRPYLLQLVTKGGVSKLQEQEAKEKAEVSANEFRGVKEKLEEHEDEDAEEDTGESSGNWGQQARVRQRKVIRQLLEAEEKRRQEEEEDKDIEEFLVD</sequence>
<keyword evidence="3" id="KW-1185">Reference proteome</keyword>
<dbReference type="PANTHER" id="PTHR28199">
    <property type="entry name" value="PROCESSING OF GAS1 AND ALP PROTEIN 2"/>
    <property type="match status" value="1"/>
</dbReference>
<dbReference type="InterPro" id="IPR011431">
    <property type="entry name" value="Trafficking_Pga2"/>
</dbReference>
<dbReference type="Pfam" id="PF07543">
    <property type="entry name" value="PGA2"/>
    <property type="match status" value="1"/>
</dbReference>
<evidence type="ECO:0000313" key="2">
    <source>
        <dbReference type="EMBL" id="KEY69762.1"/>
    </source>
</evidence>
<dbReference type="GO" id="GO:0015031">
    <property type="term" value="P:protein transport"/>
    <property type="evidence" value="ECO:0007669"/>
    <property type="project" value="TreeGrafter"/>
</dbReference>
<evidence type="ECO:0000313" key="3">
    <source>
        <dbReference type="Proteomes" id="UP000028045"/>
    </source>
</evidence>
<proteinExistence type="predicted"/>
<feature type="compositionally biased region" description="Acidic residues" evidence="1">
    <location>
        <begin position="102"/>
        <end position="112"/>
    </location>
</feature>
<dbReference type="HOGENOM" id="CLU_121099_1_1_1"/>